<evidence type="ECO:0000313" key="5">
    <source>
        <dbReference type="EMBL" id="SHL45255.1"/>
    </source>
</evidence>
<dbReference type="EMBL" id="FRAP01000029">
    <property type="protein sequence ID" value="SHL45255.1"/>
    <property type="molecule type" value="Genomic_DNA"/>
</dbReference>
<dbReference type="Gene3D" id="2.60.120.180">
    <property type="match status" value="1"/>
</dbReference>
<dbReference type="GO" id="GO:0000272">
    <property type="term" value="P:polysaccharide catabolic process"/>
    <property type="evidence" value="ECO:0007669"/>
    <property type="project" value="UniProtKB-KW"/>
</dbReference>
<dbReference type="AlphaFoldDB" id="A0A1M7ARF6"/>
<keyword evidence="2 5" id="KW-0378">Hydrolase</keyword>
<dbReference type="InterPro" id="IPR013320">
    <property type="entry name" value="ConA-like_dom_sf"/>
</dbReference>
<dbReference type="PANTHER" id="PTHR34002">
    <property type="entry name" value="BLR1656 PROTEIN"/>
    <property type="match status" value="1"/>
</dbReference>
<organism evidence="5 6">
    <name type="scientific">Pseudonocardia thermophila</name>
    <dbReference type="NCBI Taxonomy" id="1848"/>
    <lineage>
        <taxon>Bacteria</taxon>
        <taxon>Bacillati</taxon>
        <taxon>Actinomycetota</taxon>
        <taxon>Actinomycetes</taxon>
        <taxon>Pseudonocardiales</taxon>
        <taxon>Pseudonocardiaceae</taxon>
        <taxon>Pseudonocardia</taxon>
    </lineage>
</organism>
<accession>A0A1M7ARF6</accession>
<feature type="signal peptide" evidence="4">
    <location>
        <begin position="1"/>
        <end position="27"/>
    </location>
</feature>
<keyword evidence="2" id="KW-0326">Glycosidase</keyword>
<dbReference type="GO" id="GO:0008810">
    <property type="term" value="F:cellulase activity"/>
    <property type="evidence" value="ECO:0007669"/>
    <property type="project" value="InterPro"/>
</dbReference>
<sequence>MRMLATAAVLVAVLVEMAVFLPTPAFAAPDRCGWLPAAIRLARSVESTADPQAAGIREQLRALGVAPDTPVPADCGPRPRPDAALPEGGTVVCGKTESAPTPSGDYEVQNNVWGSDEPQCVRIFDTGFEVLDADHDDNGGVAAYPSIWSGCWHGTCTDRTALPKPVAELGEVTSSWAVRIPDDQVRWNAAYDLWFSPTASTTGEDGTELMIWLDHEDVAPIGEPTATATIGGIDWAVWTGSNGGVQVISYVAVDGLRRVVDLPLHDFMADAIARDALEPDWSLACVQAGFEPWSKGAGLATTAFEVTGVTL</sequence>
<gene>
    <name evidence="5" type="ORF">SAMN05443637_12953</name>
</gene>
<dbReference type="InterPro" id="IPR002594">
    <property type="entry name" value="GH12"/>
</dbReference>
<keyword evidence="2" id="KW-0624">Polysaccharide degradation</keyword>
<evidence type="ECO:0000313" key="6">
    <source>
        <dbReference type="Proteomes" id="UP000184363"/>
    </source>
</evidence>
<proteinExistence type="inferred from homology"/>
<keyword evidence="2" id="KW-0119">Carbohydrate metabolism</keyword>
<evidence type="ECO:0000256" key="3">
    <source>
        <dbReference type="SAM" id="MobiDB-lite"/>
    </source>
</evidence>
<feature type="chain" id="PRO_5012726062" evidence="4">
    <location>
        <begin position="28"/>
        <end position="311"/>
    </location>
</feature>
<name>A0A1M7ARF6_PSETH</name>
<dbReference type="Proteomes" id="UP000184363">
    <property type="component" value="Unassembled WGS sequence"/>
</dbReference>
<evidence type="ECO:0000256" key="1">
    <source>
        <dbReference type="ARBA" id="ARBA00005519"/>
    </source>
</evidence>
<keyword evidence="6" id="KW-1185">Reference proteome</keyword>
<comment type="similarity">
    <text evidence="1 2">Belongs to the glycosyl hydrolase 12 (cellulase H) family.</text>
</comment>
<dbReference type="SUPFAM" id="SSF49899">
    <property type="entry name" value="Concanavalin A-like lectins/glucanases"/>
    <property type="match status" value="1"/>
</dbReference>
<keyword evidence="4" id="KW-0732">Signal</keyword>
<dbReference type="InterPro" id="IPR013319">
    <property type="entry name" value="GH11/12"/>
</dbReference>
<dbReference type="Pfam" id="PF01670">
    <property type="entry name" value="Glyco_hydro_12"/>
    <property type="match status" value="1"/>
</dbReference>
<protein>
    <submittedName>
        <fullName evidence="5">Glycosyl hydrolase family 12</fullName>
    </submittedName>
</protein>
<reference evidence="5 6" key="1">
    <citation type="submission" date="2016-11" db="EMBL/GenBank/DDBJ databases">
        <authorList>
            <person name="Jaros S."/>
            <person name="Januszkiewicz K."/>
            <person name="Wedrychowicz H."/>
        </authorList>
    </citation>
    <scope>NUCLEOTIDE SEQUENCE [LARGE SCALE GENOMIC DNA]</scope>
    <source>
        <strain evidence="5 6">DSM 43832</strain>
    </source>
</reference>
<dbReference type="STRING" id="1848.SAMN05443637_12953"/>
<feature type="region of interest" description="Disordered" evidence="3">
    <location>
        <begin position="67"/>
        <end position="105"/>
    </location>
</feature>
<evidence type="ECO:0000256" key="2">
    <source>
        <dbReference type="RuleBase" id="RU361163"/>
    </source>
</evidence>
<evidence type="ECO:0000256" key="4">
    <source>
        <dbReference type="SAM" id="SignalP"/>
    </source>
</evidence>
<dbReference type="PANTHER" id="PTHR34002:SF9">
    <property type="entry name" value="XYLOGLUCAN-SPECIFIC ENDO-BETA-1,4-GLUCANASE A"/>
    <property type="match status" value="1"/>
</dbReference>